<evidence type="ECO:0000313" key="1">
    <source>
        <dbReference type="EMBL" id="KAK7461064.1"/>
    </source>
</evidence>
<gene>
    <name evidence="1" type="ORF">VKT23_008993</name>
</gene>
<reference evidence="1 2" key="1">
    <citation type="submission" date="2024-01" db="EMBL/GenBank/DDBJ databases">
        <title>A draft genome for the cacao thread blight pathogen Marasmiellus scandens.</title>
        <authorList>
            <person name="Baruah I.K."/>
            <person name="Leung J."/>
            <person name="Bukari Y."/>
            <person name="Amoako-Attah I."/>
            <person name="Meinhardt L.W."/>
            <person name="Bailey B.A."/>
            <person name="Cohen S.P."/>
        </authorList>
    </citation>
    <scope>NUCLEOTIDE SEQUENCE [LARGE SCALE GENOMIC DNA]</scope>
    <source>
        <strain evidence="1 2">GH-19</strain>
    </source>
</reference>
<organism evidence="1 2">
    <name type="scientific">Marasmiellus scandens</name>
    <dbReference type="NCBI Taxonomy" id="2682957"/>
    <lineage>
        <taxon>Eukaryota</taxon>
        <taxon>Fungi</taxon>
        <taxon>Dikarya</taxon>
        <taxon>Basidiomycota</taxon>
        <taxon>Agaricomycotina</taxon>
        <taxon>Agaricomycetes</taxon>
        <taxon>Agaricomycetidae</taxon>
        <taxon>Agaricales</taxon>
        <taxon>Marasmiineae</taxon>
        <taxon>Omphalotaceae</taxon>
        <taxon>Marasmiellus</taxon>
    </lineage>
</organism>
<proteinExistence type="predicted"/>
<sequence>MLQERLEAKRNDNILLANRLQATTDVLKRFEEFEQRFCQKEAETKELRGTILAYELPLRAAKEADRVIAGRHLWLRRYLEVPSMPPHLSKISSYIMNLFIYISVNNCNVADMSLLPGLSSLNQSRLFLIERFERTQSVRYFDNELLRRQFFVDLKYYLERCPGRKDPLMNIAVKNRVMSLERDAAGHMITHLTADEDEVEDFLLQNFKECDETEWEQMCVGVPEVNRGRKSG</sequence>
<accession>A0ABR1JMA0</accession>
<dbReference type="Proteomes" id="UP001498398">
    <property type="component" value="Unassembled WGS sequence"/>
</dbReference>
<protein>
    <submittedName>
        <fullName evidence="1">Uncharacterized protein</fullName>
    </submittedName>
</protein>
<keyword evidence="2" id="KW-1185">Reference proteome</keyword>
<comment type="caution">
    <text evidence="1">The sequence shown here is derived from an EMBL/GenBank/DDBJ whole genome shotgun (WGS) entry which is preliminary data.</text>
</comment>
<evidence type="ECO:0000313" key="2">
    <source>
        <dbReference type="Proteomes" id="UP001498398"/>
    </source>
</evidence>
<name>A0ABR1JMA0_9AGAR</name>
<dbReference type="EMBL" id="JBANRG010000014">
    <property type="protein sequence ID" value="KAK7461064.1"/>
    <property type="molecule type" value="Genomic_DNA"/>
</dbReference>